<dbReference type="EMBL" id="LT671827">
    <property type="protein sequence ID" value="SHO79562.1"/>
    <property type="molecule type" value="Genomic_DNA"/>
</dbReference>
<name>A0A1M8AAU3_MALS4</name>
<proteinExistence type="predicted"/>
<dbReference type="OrthoDB" id="3366667at2759"/>
<evidence type="ECO:0000256" key="1">
    <source>
        <dbReference type="SAM" id="MobiDB-lite"/>
    </source>
</evidence>
<dbReference type="AlphaFoldDB" id="A0A1M8AAU3"/>
<keyword evidence="3" id="KW-1185">Reference proteome</keyword>
<reference evidence="3" key="1">
    <citation type="journal article" date="2017" name="Nucleic Acids Res.">
        <title>Proteogenomics produces comprehensive and highly accurate protein-coding gene annotation in a complete genome assembly of Malassezia sympodialis.</title>
        <authorList>
            <person name="Zhu Y."/>
            <person name="Engstroem P.G."/>
            <person name="Tellgren-Roth C."/>
            <person name="Baudo C.D."/>
            <person name="Kennell J.C."/>
            <person name="Sun S."/>
            <person name="Billmyre R.B."/>
            <person name="Schroeder M.S."/>
            <person name="Andersson A."/>
            <person name="Holm T."/>
            <person name="Sigurgeirsson B."/>
            <person name="Wu G."/>
            <person name="Sankaranarayanan S.R."/>
            <person name="Siddharthan R."/>
            <person name="Sanyal K."/>
            <person name="Lundeberg J."/>
            <person name="Nystedt B."/>
            <person name="Boekhout T."/>
            <person name="Dawson T.L. Jr."/>
            <person name="Heitman J."/>
            <person name="Scheynius A."/>
            <person name="Lehtioe J."/>
        </authorList>
    </citation>
    <scope>NUCLEOTIDE SEQUENCE [LARGE SCALE GENOMIC DNA]</scope>
    <source>
        <strain evidence="3">ATCC 42132</strain>
    </source>
</reference>
<accession>A0A1M8AAU3</accession>
<evidence type="ECO:0000313" key="3">
    <source>
        <dbReference type="Proteomes" id="UP000186303"/>
    </source>
</evidence>
<feature type="region of interest" description="Disordered" evidence="1">
    <location>
        <begin position="1"/>
        <end position="101"/>
    </location>
</feature>
<evidence type="ECO:0000313" key="2">
    <source>
        <dbReference type="EMBL" id="SHO79562.1"/>
    </source>
</evidence>
<organism evidence="2 3">
    <name type="scientific">Malassezia sympodialis (strain ATCC 42132)</name>
    <name type="common">Atopic eczema-associated yeast</name>
    <dbReference type="NCBI Taxonomy" id="1230383"/>
    <lineage>
        <taxon>Eukaryota</taxon>
        <taxon>Fungi</taxon>
        <taxon>Dikarya</taxon>
        <taxon>Basidiomycota</taxon>
        <taxon>Ustilaginomycotina</taxon>
        <taxon>Malasseziomycetes</taxon>
        <taxon>Malasseziales</taxon>
        <taxon>Malasseziaceae</taxon>
        <taxon>Malassezia</taxon>
    </lineage>
</organism>
<sequence>MLHARAFTQENDLDALSPMRTPSTRRAQGHSPSKVAGSSRAASPFKRADRVGKPMIGSSYTGRSAFGDKTNQSPAARSPSKRGAGDGPWGASPSKTPWQAPPMHLVTPADNIGRAGQIKAHLGETTGAPTPNEADTEVPAPALSEEELYPPVGAMPSSVHARDLPYDFSPALDGLPRASQAASMLAAAPLVGHTPVSVPLPVPVDASDLLTAYPTLAATRPRRAAPAPHPVPRSRARAASSMRRAPAQDALARQVDTLARSGVVDDFFVL</sequence>
<gene>
    <name evidence="2" type="ORF">MSYG_3912</name>
</gene>
<dbReference type="VEuPathDB" id="FungiDB:MSYG_3912"/>
<protein>
    <submittedName>
        <fullName evidence="2">Uncharacterized protein</fullName>
    </submittedName>
</protein>
<dbReference type="Proteomes" id="UP000186303">
    <property type="component" value="Chromosome 7"/>
</dbReference>